<comment type="caution">
    <text evidence="5">The sequence shown here is derived from an EMBL/GenBank/DDBJ whole genome shotgun (WGS) entry which is preliminary data.</text>
</comment>
<gene>
    <name evidence="5" type="ORF">ZIOFF_034772</name>
</gene>
<evidence type="ECO:0000256" key="3">
    <source>
        <dbReference type="SAM" id="Phobius"/>
    </source>
</evidence>
<comment type="similarity">
    <text evidence="1">Belongs to the peptidase S10 family.</text>
</comment>
<feature type="domain" description="AB hydrolase-1" evidence="4">
    <location>
        <begin position="84"/>
        <end position="189"/>
    </location>
</feature>
<feature type="compositionally biased region" description="Basic and acidic residues" evidence="2">
    <location>
        <begin position="58"/>
        <end position="72"/>
    </location>
</feature>
<feature type="transmembrane region" description="Helical" evidence="3">
    <location>
        <begin position="870"/>
        <end position="891"/>
    </location>
</feature>
<evidence type="ECO:0000313" key="6">
    <source>
        <dbReference type="Proteomes" id="UP000734854"/>
    </source>
</evidence>
<dbReference type="SUPFAM" id="SSF53474">
    <property type="entry name" value="alpha/beta-Hydrolases"/>
    <property type="match status" value="2"/>
</dbReference>
<dbReference type="InterPro" id="IPR052370">
    <property type="entry name" value="Meta-cleavage_hydrolase"/>
</dbReference>
<evidence type="ECO:0000256" key="1">
    <source>
        <dbReference type="ARBA" id="ARBA00009431"/>
    </source>
</evidence>
<dbReference type="PROSITE" id="PS00131">
    <property type="entry name" value="CARBOXYPEPT_SER_SER"/>
    <property type="match status" value="1"/>
</dbReference>
<proteinExistence type="inferred from homology"/>
<dbReference type="Pfam" id="PF00450">
    <property type="entry name" value="Peptidase_S10"/>
    <property type="match status" value="1"/>
</dbReference>
<dbReference type="Proteomes" id="UP000734854">
    <property type="component" value="Unassembled WGS sequence"/>
</dbReference>
<dbReference type="Pfam" id="PF00561">
    <property type="entry name" value="Abhydrolase_1"/>
    <property type="match status" value="1"/>
</dbReference>
<evidence type="ECO:0000259" key="4">
    <source>
        <dbReference type="Pfam" id="PF00561"/>
    </source>
</evidence>
<organism evidence="5 6">
    <name type="scientific">Zingiber officinale</name>
    <name type="common">Ginger</name>
    <name type="synonym">Amomum zingiber</name>
    <dbReference type="NCBI Taxonomy" id="94328"/>
    <lineage>
        <taxon>Eukaryota</taxon>
        <taxon>Viridiplantae</taxon>
        <taxon>Streptophyta</taxon>
        <taxon>Embryophyta</taxon>
        <taxon>Tracheophyta</taxon>
        <taxon>Spermatophyta</taxon>
        <taxon>Magnoliopsida</taxon>
        <taxon>Liliopsida</taxon>
        <taxon>Zingiberales</taxon>
        <taxon>Zingiberaceae</taxon>
        <taxon>Zingiber</taxon>
    </lineage>
</organism>
<keyword evidence="6" id="KW-1185">Reference proteome</keyword>
<evidence type="ECO:0000313" key="5">
    <source>
        <dbReference type="EMBL" id="KAG6502493.1"/>
    </source>
</evidence>
<dbReference type="PRINTS" id="PR00724">
    <property type="entry name" value="CRBOXYPTASEC"/>
</dbReference>
<name>A0A8J5KX12_ZINOF</name>
<keyword evidence="3" id="KW-0472">Membrane</keyword>
<protein>
    <recommendedName>
        <fullName evidence="4">AB hydrolase-1 domain-containing protein</fullName>
    </recommendedName>
</protein>
<dbReference type="InterPro" id="IPR018202">
    <property type="entry name" value="Ser_caboxypep_ser_AS"/>
</dbReference>
<dbReference type="InterPro" id="IPR001563">
    <property type="entry name" value="Peptidase_S10"/>
</dbReference>
<dbReference type="GO" id="GO:0004185">
    <property type="term" value="F:serine-type carboxypeptidase activity"/>
    <property type="evidence" value="ECO:0007669"/>
    <property type="project" value="InterPro"/>
</dbReference>
<dbReference type="PANTHER" id="PTHR43139">
    <property type="entry name" value="SI:DKEY-122A22.2"/>
    <property type="match status" value="1"/>
</dbReference>
<sequence>MVNWVAAQMPLLHWLVRGAGLRRQSIEIEPGTTMAMWVPKHKASRGSSRAEVVVPEDKSAGVNVRRGDEDEKKRRRKEKKKEKPAVVLVHGFAAEGLVTWQFQFGVLVNQYDVYIPDLFFFGGSSTASADRSPGFQARCLSAALDELGVRRCTAVGFSYGGMVAFEMAEQRPDLVRSLVISGSVFAVTDSISQETLDQLGFASSSELLMPESVKGLKALLSISMHKKLWFPNFLYKDFLEVMFTNRKERAELLEGLLISNKDAKVPSLDQIPSDSKNPYHLPHLQPCNCILIIGHPSQLCGPPSMQCQSCLYDPITCRSTVGSMETTLLLLFSAFCFLSFSSFSTALTSLFPPEARPSKSGYLPVAPTKSSSPAPALFFAYYEAQSPLSPLDDAPIVLWLQGGPGCSSMLGNLFELGPFLVSSSSSLSLRANPFSWNRRFGLLFIDNPLGAGFSVAPSPADIPRNQSAVSAQLLSALLHFLVSYPSFLSRPFFVTGESYAGKYVPALGHAILRHNAALPPRRRINLCGVAIGNGLTHPVAQVATHADSAFFSGLIDERTKAEIEALQAVAVRLVYEEQWPEATDARGIALDRLQNATGLATLYDLTKKQPYETGQVALFLNRNEVKAALGVPPEVTWEECGEEAREALHADLMKSVKWMVEELVRESRVLLYQGLYDLRVGVVSTEAWVREMEWEGLESFLKAERKVWRVDGELAGQVKQWGSLTHAVVYGAGHLVPADQGKSAQAMIEDWVMEKGLFALFKNKKLLKLAEVNDCQIHQNPQHKTTLVLTDPHQEIVAAGIRTSKPNQQFIKIHLSKLKSPNLCSRSVEEQTPHLELEHSMEEVGIVRAKRVLPSSSDVLHQRRRLPYSITTMAVSGFLIFAAIGYFGLYYKSKPGTKPSDVARATIATDKPK</sequence>
<dbReference type="GO" id="GO:0006508">
    <property type="term" value="P:proteolysis"/>
    <property type="evidence" value="ECO:0007669"/>
    <property type="project" value="InterPro"/>
</dbReference>
<dbReference type="Gene3D" id="3.40.50.1820">
    <property type="entry name" value="alpha/beta hydrolase"/>
    <property type="match status" value="2"/>
</dbReference>
<dbReference type="EMBL" id="JACMSC010000010">
    <property type="protein sequence ID" value="KAG6502493.1"/>
    <property type="molecule type" value="Genomic_DNA"/>
</dbReference>
<accession>A0A8J5KX12</accession>
<dbReference type="InterPro" id="IPR000073">
    <property type="entry name" value="AB_hydrolase_1"/>
</dbReference>
<keyword evidence="3" id="KW-1133">Transmembrane helix</keyword>
<dbReference type="AlphaFoldDB" id="A0A8J5KX12"/>
<evidence type="ECO:0000256" key="2">
    <source>
        <dbReference type="SAM" id="MobiDB-lite"/>
    </source>
</evidence>
<feature type="region of interest" description="Disordered" evidence="2">
    <location>
        <begin position="58"/>
        <end position="80"/>
    </location>
</feature>
<keyword evidence="3" id="KW-0812">Transmembrane</keyword>
<dbReference type="InterPro" id="IPR029058">
    <property type="entry name" value="AB_hydrolase_fold"/>
</dbReference>
<dbReference type="PANTHER" id="PTHR43139:SF61">
    <property type="entry name" value="ALPHA_BETA-HYDROLASES SUPERFAMILY PROTEIN"/>
    <property type="match status" value="1"/>
</dbReference>
<reference evidence="5 6" key="1">
    <citation type="submission" date="2020-08" db="EMBL/GenBank/DDBJ databases">
        <title>Plant Genome Project.</title>
        <authorList>
            <person name="Zhang R.-G."/>
        </authorList>
    </citation>
    <scope>NUCLEOTIDE SEQUENCE [LARGE SCALE GENOMIC DNA]</scope>
    <source>
        <tissue evidence="5">Rhizome</tissue>
    </source>
</reference>